<dbReference type="SUPFAM" id="SSF47413">
    <property type="entry name" value="lambda repressor-like DNA-binding domains"/>
    <property type="match status" value="1"/>
</dbReference>
<accession>A0ABQ2NFR9</accession>
<evidence type="ECO:0000259" key="3">
    <source>
        <dbReference type="SMART" id="SM00530"/>
    </source>
</evidence>
<reference evidence="5" key="1">
    <citation type="journal article" date="2019" name="Int. J. Syst. Evol. Microbiol.">
        <title>The Global Catalogue of Microorganisms (GCM) 10K type strain sequencing project: providing services to taxonomists for standard genome sequencing and annotation.</title>
        <authorList>
            <consortium name="The Broad Institute Genomics Platform"/>
            <consortium name="The Broad Institute Genome Sequencing Center for Infectious Disease"/>
            <person name="Wu L."/>
            <person name="Ma J."/>
        </authorList>
    </citation>
    <scope>NUCLEOTIDE SEQUENCE [LARGE SCALE GENOMIC DNA]</scope>
    <source>
        <strain evidence="5">CGMCC 4.7371</strain>
    </source>
</reference>
<keyword evidence="2" id="KW-1133">Transmembrane helix</keyword>
<protein>
    <recommendedName>
        <fullName evidence="3">HTH cro/C1-type domain-containing protein</fullName>
    </recommendedName>
</protein>
<feature type="region of interest" description="Disordered" evidence="1">
    <location>
        <begin position="1"/>
        <end position="23"/>
    </location>
</feature>
<dbReference type="PANTHER" id="PTHR34475">
    <property type="match status" value="1"/>
</dbReference>
<feature type="transmembrane region" description="Helical" evidence="2">
    <location>
        <begin position="41"/>
        <end position="59"/>
    </location>
</feature>
<dbReference type="Pfam" id="PF13413">
    <property type="entry name" value="HTH_25"/>
    <property type="match status" value="1"/>
</dbReference>
<keyword evidence="5" id="KW-1185">Reference proteome</keyword>
<dbReference type="Proteomes" id="UP000655410">
    <property type="component" value="Unassembled WGS sequence"/>
</dbReference>
<dbReference type="InterPro" id="IPR050400">
    <property type="entry name" value="Bact_Cytoskel_RodZ"/>
</dbReference>
<dbReference type="InterPro" id="IPR010982">
    <property type="entry name" value="Lambda_DNA-bd_dom_sf"/>
</dbReference>
<keyword evidence="2" id="KW-0472">Membrane</keyword>
<comment type="caution">
    <text evidence="4">The sequence shown here is derived from an EMBL/GenBank/DDBJ whole genome shotgun (WGS) entry which is preliminary data.</text>
</comment>
<dbReference type="CDD" id="cd00093">
    <property type="entry name" value="HTH_XRE"/>
    <property type="match status" value="1"/>
</dbReference>
<keyword evidence="2" id="KW-0812">Transmembrane</keyword>
<evidence type="ECO:0000313" key="4">
    <source>
        <dbReference type="EMBL" id="GGO93021.1"/>
    </source>
</evidence>
<dbReference type="PANTHER" id="PTHR34475:SF1">
    <property type="entry name" value="CYTOSKELETON PROTEIN RODZ"/>
    <property type="match status" value="1"/>
</dbReference>
<dbReference type="InterPro" id="IPR001387">
    <property type="entry name" value="Cro/C1-type_HTH"/>
</dbReference>
<organism evidence="4 5">
    <name type="scientific">Nocardioides phosphati</name>
    <dbReference type="NCBI Taxonomy" id="1867775"/>
    <lineage>
        <taxon>Bacteria</taxon>
        <taxon>Bacillati</taxon>
        <taxon>Actinomycetota</taxon>
        <taxon>Actinomycetes</taxon>
        <taxon>Propionibacteriales</taxon>
        <taxon>Nocardioidaceae</taxon>
        <taxon>Nocardioides</taxon>
    </lineage>
</organism>
<gene>
    <name evidence="4" type="ORF">GCM10011584_30740</name>
</gene>
<evidence type="ECO:0000256" key="1">
    <source>
        <dbReference type="SAM" id="MobiDB-lite"/>
    </source>
</evidence>
<name>A0ABQ2NFR9_9ACTN</name>
<evidence type="ECO:0000313" key="5">
    <source>
        <dbReference type="Proteomes" id="UP000655410"/>
    </source>
</evidence>
<feature type="domain" description="HTH cro/C1-type" evidence="3">
    <location>
        <begin position="372"/>
        <end position="433"/>
    </location>
</feature>
<dbReference type="SMART" id="SM00530">
    <property type="entry name" value="HTH_XRE"/>
    <property type="match status" value="1"/>
</dbReference>
<dbReference type="EMBL" id="BMNI01000010">
    <property type="protein sequence ID" value="GGO93021.1"/>
    <property type="molecule type" value="Genomic_DNA"/>
</dbReference>
<dbReference type="Gene3D" id="1.10.260.40">
    <property type="entry name" value="lambda repressor-like DNA-binding domains"/>
    <property type="match status" value="1"/>
</dbReference>
<dbReference type="RefSeq" id="WP_188784913.1">
    <property type="nucleotide sequence ID" value="NZ_BMNI01000010.1"/>
</dbReference>
<sequence length="605" mass="63760">MSTNHAMPQPEAPEPKGTREPTGSIVLTAAPDAVEVRRNGGLAALLGGASCAVAIGYLARAASTGAVLDWGLAVVLGVLGAYYLHGFVDARTPLMVADTQGVRIRLGRAWRGIPWGGLAAVEVTPRNGVARDGRLTLVPRNAEKVLASFDASGRRQGRFAERLYGSPFAVPLGLSTRVTGVSAANGDDLTTALRQLAGSGARVVELVPEHASPAEPVEVVETAETEAPGRKLPDPRPVVAHAISTVSDTLKSRADARAERRTAKEEAAEEARIAAEAAAVEAATPVDASPTPAPIREARAARRAELKSVAAPAADDIDGRKLRRPGSVDLVEEKPTWGDRVRPLARVRDAVEPLVIDDFAVQPAPDPVIGPELKAARTRIGLSVEQLAERTRIRPHVIESIEVDDFVPCGGDFYARGHLRTLARVLGVDVDPLLATYDERYADAEINPRRVFEAELASGMTGGLRPMKGGPNWSVLVAAVMAVVLAWSIARLVMDDPAEVRTPAGPSIVTGPDGSGVPNYIGTQPVKLHLEGLEDGAKVVVRDDDGNVAFRGDIGPAAGQELTVMPPLTVKVLDQGAVQITINGKDKGVLDGATDTKVRTFKPKQ</sequence>
<feature type="transmembrane region" description="Helical" evidence="2">
    <location>
        <begin position="66"/>
        <end position="85"/>
    </location>
</feature>
<evidence type="ECO:0000256" key="2">
    <source>
        <dbReference type="SAM" id="Phobius"/>
    </source>
</evidence>
<proteinExistence type="predicted"/>